<gene>
    <name evidence="15" type="primary">badA1</name>
    <name evidence="15" type="ordered locus">Bgr_01520</name>
</gene>
<feature type="domain" description="Trimeric autotransporter adhesin YadA-like stalk" evidence="14">
    <location>
        <begin position="525"/>
        <end position="565"/>
    </location>
</feature>
<dbReference type="STRING" id="634504.Bgr_01520"/>
<dbReference type="InterPro" id="IPR008635">
    <property type="entry name" value="Coiled_stalk_dom"/>
</dbReference>
<keyword evidence="10" id="KW-0998">Cell outer membrane</keyword>
<keyword evidence="16" id="KW-1185">Reference proteome</keyword>
<dbReference type="GO" id="GO:0015031">
    <property type="term" value="P:protein transport"/>
    <property type="evidence" value="ECO:0007669"/>
    <property type="project" value="UniProtKB-KW"/>
</dbReference>
<dbReference type="GO" id="GO:0009279">
    <property type="term" value="C:cell outer membrane"/>
    <property type="evidence" value="ECO:0007669"/>
    <property type="project" value="UniProtKB-SubCell"/>
</dbReference>
<dbReference type="EMBL" id="CP001562">
    <property type="protein sequence ID" value="ACS50527.1"/>
    <property type="molecule type" value="Genomic_DNA"/>
</dbReference>
<comment type="subcellular location">
    <subcellularLocation>
        <location evidence="2">Cell outer membrane</location>
    </subcellularLocation>
    <subcellularLocation>
        <location evidence="1">Cell surface</location>
    </subcellularLocation>
</comment>
<evidence type="ECO:0000256" key="5">
    <source>
        <dbReference type="ARBA" id="ARBA00022452"/>
    </source>
</evidence>
<evidence type="ECO:0000313" key="15">
    <source>
        <dbReference type="EMBL" id="ACS50527.1"/>
    </source>
</evidence>
<keyword evidence="4" id="KW-0813">Transport</keyword>
<feature type="domain" description="Trimeric autotransporter adhesin YadA-like stalk" evidence="14">
    <location>
        <begin position="948"/>
        <end position="987"/>
    </location>
</feature>
<feature type="domain" description="Trimeric autotransporter adhesin YadA-like stalk" evidence="14">
    <location>
        <begin position="1766"/>
        <end position="1799"/>
    </location>
</feature>
<evidence type="ECO:0000256" key="9">
    <source>
        <dbReference type="ARBA" id="ARBA00023136"/>
    </source>
</evidence>
<keyword evidence="5" id="KW-1134">Transmembrane beta strand</keyword>
<dbReference type="Gene3D" id="2.150.10.10">
    <property type="entry name" value="Serralysin-like metalloprotease, C-terminal"/>
    <property type="match status" value="3"/>
</dbReference>
<evidence type="ECO:0000256" key="8">
    <source>
        <dbReference type="ARBA" id="ARBA00022927"/>
    </source>
</evidence>
<protein>
    <submittedName>
        <fullName evidence="15">Surface protein/Bartonella adhesin</fullName>
    </submittedName>
</protein>
<keyword evidence="8" id="KW-0653">Protein transport</keyword>
<dbReference type="RefSeq" id="WP_012754565.1">
    <property type="nucleotide sequence ID" value="NC_012846.1"/>
</dbReference>
<keyword evidence="9" id="KW-0472">Membrane</keyword>
<comment type="similarity">
    <text evidence="3">Belongs to the autotransporter-2 (AT-2) (TC 1.B.40) family.</text>
</comment>
<keyword evidence="7 11" id="KW-0732">Signal</keyword>
<keyword evidence="6" id="KW-0812">Transmembrane</keyword>
<feature type="domain" description="Trimeric autotransporter adhesin YadA-like head" evidence="13">
    <location>
        <begin position="266"/>
        <end position="292"/>
    </location>
</feature>
<feature type="domain" description="Trimeric autotransporter adhesin YadA-like stalk" evidence="14">
    <location>
        <begin position="823"/>
        <end position="862"/>
    </location>
</feature>
<feature type="domain" description="Trimeric autotransporter adhesin YadA-like head" evidence="13">
    <location>
        <begin position="224"/>
        <end position="250"/>
    </location>
</feature>
<dbReference type="SUPFAM" id="SSF54523">
    <property type="entry name" value="Pili subunits"/>
    <property type="match status" value="1"/>
</dbReference>
<evidence type="ECO:0000256" key="1">
    <source>
        <dbReference type="ARBA" id="ARBA00004241"/>
    </source>
</evidence>
<dbReference type="Gene3D" id="4.10.80.270">
    <property type="match status" value="1"/>
</dbReference>
<proteinExistence type="inferred from homology"/>
<sequence length="2269" mass="240546">MKKKYSTPNLIKSVSLSAAMTALLSSVSPILAANIAITGEKIMSSNAPGVEYPHGSHGSIVFAGDDNYCGVDNVVDRGGKQQQGIPNTSRISAKEQYDRFIEDRELNGRHPYGTTTEKEIWSGDGLTNKLNGTPGNGYMGVFSSSGIASALPEAYGMYSFATGCGSAATGNYSTVFGAGATAKAGGAQAFGVSALASGRASVAMGVGSEASGLSAVAIGGLATASGKNSISMGVRSQATLDDAIAFGSDATASGINSVAIGKVASASGYDSIALGLKTKATDEYAVAIGTKAEAQALGSIAIGGGEPAESGEERKVIAKGKNSIAIGTHTYAETDHSVAIGINAHVRVIDGVAVGGGSVSRVERNALGYDPVTNTTTTKSDLAWKSTAGDFSVGNTEQELTRQITNVAAGSKDTDAVNVAQLKALRDVMAGAGGGWKLSVSNGNPTDVTPGSTVDFSVQSTEVGKDNLTIQKASGDNKQKVQFVLSDTLKLASVTTGQSSMSDDGFMIDNGPTITIDGIDAGKQQITGVADATEDDQAVTYRQLKDIEKATKTSWQLSVNGGNATAIGPNGTVNFQAAGHENKKNIKIEKDEDHNVTFDLADDIQVKTVTAGESVMSAAGFGFTDGTGPSITVNGIHAGDKMIKGVAAGKEDTDAVNYKQLQDVKTLAENGWKLSVDSKNATDVKAGSTVDIVAAASGDGSKNINIEKANNKVTFSLNDNLKLTSVTTGRSIMSDNGFMFTDGTGPSITVNGISAGNQKITKVAKGTEDTDAVNFAQLNEIKNEMAGDSLVKWDEGQELITIGKEKGGLSITVQNNKGGDRAIRGVASGAVNENSSYAINGSQLYAMGRDIARYFGGGASYENGTWTDPTFIVVQPDEKGAILAKEHHNVADALGGVNNSIVDIYNQINDATINSLVKWDEGQKLITIGSQTDGTKIDITGTDGERIITGVAWGMVNKNSSDAINGSQLYAMGSDIARYFGGGASYENGIWTNPTFSILQPDEDDIFTSTSYSNVADAFRGVNSSITNLHNRIFDITENSLVKWDEDGKFITIGAEKDGIEIKVANSEGENRIISGVAVGKVSSDSTEAINGHQLFSYITNIVDFFGGEETDVLNGIKPTFTVQKTKHNNVTDAFAAVDSSITDIYSQINNVTENSLVKWHEDQKLITIGKEKGGTKIDITGTEGARTIAGVKAAENDDEAVNKKQLDDTVTNINNNVINQMDKFAVLYDKNDDNSVNYNSVTLGGNKINGQVALHNVKDGKISDQSHDAINGSQINKISQNVAEFFGGGTSFENGVFRKPRYNLTTIDENGQVKQQEHNDVGSALSGLDTNIRHVNHHLVLAMKDVASYFGGGAGYGEDGNWYSPTFNVIQFKNDGTSSKQPYSNVADAFEGVNNSFTNIHNQILDIKQNSLVQQEEDSGLITIGSQTDGTKIDITGTDGERIITGVSEGEVTEDSTDAINGSQLHSMGSQIANYFGGGASYEDGKWRKPTFKISQRNEDGTIVEKKHHNVADAFEGVDNSITDIYNQINNVTENSLVKQEGENGLITVGKATGGTKISIANKNNEERTLSGVKNATLSIISTEAVNGSQLFTTNQNVSAVTGDLKKVAENTSKYFGGSTDVLAGIEPTFIIQDNTYHNVTDAFTGVNTSITNIDNKIIEMKENNLVKQDGVSAPITIGKDTAGTEINVAGVGKVARKISGVRAAERGDEAVNKDQLDKSIKDITEDIETVTAAAVLYDKDDDGNVNYGSVTLGGDQNNGPVALHNVKDGSISENSHDAINGSQINKISADIAKFFGGGAKFINGAFEGLKYTLSAIVDGKVGKANFYDVGSALTGLDKNVQDVNQRLTNVSNEFNQQIEDFSKDALLWDDEEEAFVARHEKDGKKTNSKLKYLLDGEIAKGSTDAITGNQLYSMSNQLANYFGGGAKYENGKWTDPTFKIVQVNADGTTVEKEHHNVADAFGDVNKNMSNINNRIDDVIDKVDSDTLKWNSDKKAYDAGRDGKPSKIINVADGKIEKGSKDAVNGGQLWETNERVTSVEKDVKHLNNRVDNISTTVTNIGETVFNIENKVDNIDNKVNDIAEDAVRYDRDENGKKTNKITLAGGDPSEPVMIDNVADGKIEKGSKEAVNGGQLHDYTQEQMKIILDQSKHYTDQRVNNIVIDAIDDAVDRAKQYTDMKFDVLNYSIESVKKEARQAAAIGLAVSNLRYNDTPGKLSVGFGTGLWRSQSAFAFGAGYTSENGKYRSNISATTSGGHWGVGAGFNMTLN</sequence>
<evidence type="ECO:0000256" key="7">
    <source>
        <dbReference type="ARBA" id="ARBA00022729"/>
    </source>
</evidence>
<dbReference type="Gene3D" id="6.20.50.100">
    <property type="match status" value="3"/>
</dbReference>
<evidence type="ECO:0000256" key="11">
    <source>
        <dbReference type="SAM" id="SignalP"/>
    </source>
</evidence>
<dbReference type="Pfam" id="PF03895">
    <property type="entry name" value="YadA_anchor"/>
    <property type="match status" value="1"/>
</dbReference>
<accession>C6ABG0</accession>
<dbReference type="GO" id="GO:0009986">
    <property type="term" value="C:cell surface"/>
    <property type="evidence" value="ECO:0007669"/>
    <property type="project" value="UniProtKB-SubCell"/>
</dbReference>
<dbReference type="InterPro" id="IPR011049">
    <property type="entry name" value="Serralysin-like_metalloprot_C"/>
</dbReference>
<dbReference type="InterPro" id="IPR045584">
    <property type="entry name" value="Pilin-like"/>
</dbReference>
<dbReference type="Proteomes" id="UP000001489">
    <property type="component" value="Chromosome"/>
</dbReference>
<feature type="domain" description="Trimeric autotransporter adhesin YadA-like stalk" evidence="14">
    <location>
        <begin position="1897"/>
        <end position="1930"/>
    </location>
</feature>
<feature type="domain" description="Trimeric autotransporter adhesin YadA-like stalk" evidence="14">
    <location>
        <begin position="759"/>
        <end position="787"/>
    </location>
</feature>
<dbReference type="NCBIfam" id="NF033870">
    <property type="entry name" value="VOMP_auto_Cterm"/>
    <property type="match status" value="1"/>
</dbReference>
<feature type="domain" description="Trimeric autotransporter adhesin YadA-like head" evidence="13">
    <location>
        <begin position="196"/>
        <end position="220"/>
    </location>
</feature>
<dbReference type="Gene3D" id="6.10.250.2040">
    <property type="match status" value="3"/>
</dbReference>
<dbReference type="eggNOG" id="COG5295">
    <property type="taxonomic scope" value="Bacteria"/>
</dbReference>
<feature type="domain" description="Trimeric autotransporter adhesin YadA-like stalk" evidence="14">
    <location>
        <begin position="1445"/>
        <end position="1483"/>
    </location>
</feature>
<dbReference type="Gene3D" id="6.10.250.2030">
    <property type="match status" value="4"/>
</dbReference>
<dbReference type="InterPro" id="IPR008640">
    <property type="entry name" value="Adhesin_Head_dom"/>
</dbReference>
<dbReference type="KEGG" id="bgr:Bgr_01520"/>
<evidence type="ECO:0000256" key="2">
    <source>
        <dbReference type="ARBA" id="ARBA00004442"/>
    </source>
</evidence>
<evidence type="ECO:0000256" key="3">
    <source>
        <dbReference type="ARBA" id="ARBA00005848"/>
    </source>
</evidence>
<dbReference type="OrthoDB" id="1631723at2"/>
<feature type="domain" description="Trimeric autotransporter adhesin YadA-like head" evidence="13">
    <location>
        <begin position="318"/>
        <end position="344"/>
    </location>
</feature>
<evidence type="ECO:0000313" key="16">
    <source>
        <dbReference type="Proteomes" id="UP000001489"/>
    </source>
</evidence>
<feature type="domain" description="Trimeric autotransporter adhesin YadA-like stalk" evidence="14">
    <location>
        <begin position="2114"/>
        <end position="2141"/>
    </location>
</feature>
<feature type="domain" description="Trimeric autotransporter adhesin YadA-like stalk" evidence="14">
    <location>
        <begin position="1256"/>
        <end position="1294"/>
    </location>
</feature>
<organism evidence="15 16">
    <name type="scientific">Bartonella grahamii (strain as4aup)</name>
    <dbReference type="NCBI Taxonomy" id="634504"/>
    <lineage>
        <taxon>Bacteria</taxon>
        <taxon>Pseudomonadati</taxon>
        <taxon>Pseudomonadota</taxon>
        <taxon>Alphaproteobacteria</taxon>
        <taxon>Hyphomicrobiales</taxon>
        <taxon>Bartonellaceae</taxon>
        <taxon>Bartonella</taxon>
    </lineage>
</organism>
<feature type="domain" description="Trimeric autotransporter adhesin YadA-like stalk" evidence="14">
    <location>
        <begin position="403"/>
        <end position="434"/>
    </location>
</feature>
<feature type="domain" description="Trimeric autotransporter adhesin YadA-like C-terminal membrane anchor" evidence="12">
    <location>
        <begin position="2212"/>
        <end position="2267"/>
    </location>
</feature>
<reference evidence="15 16" key="1">
    <citation type="journal article" date="2009" name="PLoS Genet.">
        <title>Run-off replication of host-adaptability genes is associated with gene transfer agents in the genome of mouse-infecting Bartonella grahamii.</title>
        <authorList>
            <person name="Berglund E.C."/>
            <person name="Frank A.C."/>
            <person name="Calteau A."/>
            <person name="Vinnere Pettersson O."/>
            <person name="Granberg F."/>
            <person name="Eriksson A.-S."/>
            <person name="Naeslund K."/>
            <person name="Holmberg M."/>
            <person name="Lindroos H."/>
            <person name="Andersson S.G."/>
        </authorList>
    </citation>
    <scope>NUCLEOTIDE SEQUENCE [LARGE SCALE GENOMIC DNA]</scope>
    <source>
        <strain evidence="16">as4aup</strain>
    </source>
</reference>
<dbReference type="Gene3D" id="6.10.250.2120">
    <property type="match status" value="1"/>
</dbReference>
<dbReference type="Gene3D" id="3.30.1300.30">
    <property type="entry name" value="GSPII I/J protein-like"/>
    <property type="match status" value="1"/>
</dbReference>
<feature type="domain" description="Trimeric autotransporter adhesin YadA-like stalk" evidence="14">
    <location>
        <begin position="1074"/>
        <end position="1102"/>
    </location>
</feature>
<dbReference type="SUPFAM" id="SSF101967">
    <property type="entry name" value="Adhesin YadA, collagen-binding domain"/>
    <property type="match status" value="8"/>
</dbReference>
<dbReference type="InterPro" id="IPR005594">
    <property type="entry name" value="YadA_C"/>
</dbReference>
<evidence type="ECO:0000259" key="14">
    <source>
        <dbReference type="Pfam" id="PF05662"/>
    </source>
</evidence>
<feature type="domain" description="Trimeric autotransporter adhesin YadA-like stalk" evidence="14">
    <location>
        <begin position="2008"/>
        <end position="2043"/>
    </location>
</feature>
<evidence type="ECO:0000259" key="13">
    <source>
        <dbReference type="Pfam" id="PF05658"/>
    </source>
</evidence>
<dbReference type="Gene3D" id="2.20.70.140">
    <property type="match status" value="3"/>
</dbReference>
<dbReference type="CDD" id="cd12820">
    <property type="entry name" value="LbR_YadA-like"/>
    <property type="match status" value="1"/>
</dbReference>
<evidence type="ECO:0000259" key="12">
    <source>
        <dbReference type="Pfam" id="PF03895"/>
    </source>
</evidence>
<dbReference type="Pfam" id="PF05658">
    <property type="entry name" value="YadA_head"/>
    <property type="match status" value="4"/>
</dbReference>
<dbReference type="Pfam" id="PF05662">
    <property type="entry name" value="YadA_stalk"/>
    <property type="match status" value="14"/>
</dbReference>
<evidence type="ECO:0000256" key="6">
    <source>
        <dbReference type="ARBA" id="ARBA00022692"/>
    </source>
</evidence>
<dbReference type="Gene3D" id="1.20.5.170">
    <property type="match status" value="8"/>
</dbReference>
<evidence type="ECO:0000256" key="4">
    <source>
        <dbReference type="ARBA" id="ARBA00022448"/>
    </source>
</evidence>
<evidence type="ECO:0000256" key="10">
    <source>
        <dbReference type="ARBA" id="ARBA00023237"/>
    </source>
</evidence>
<dbReference type="HOGENOM" id="CLU_001200_3_0_5"/>
<feature type="domain" description="Trimeric autotransporter adhesin YadA-like stalk" evidence="14">
    <location>
        <begin position="1572"/>
        <end position="1612"/>
    </location>
</feature>
<feature type="chain" id="PRO_5005668488" evidence="11">
    <location>
        <begin position="33"/>
        <end position="2269"/>
    </location>
</feature>
<feature type="domain" description="Trimeric autotransporter adhesin YadA-like stalk" evidence="14">
    <location>
        <begin position="643"/>
        <end position="682"/>
    </location>
</feature>
<feature type="signal peptide" evidence="11">
    <location>
        <begin position="1"/>
        <end position="32"/>
    </location>
</feature>
<name>C6ABG0_BARGA</name>